<name>A0ABX3U744_9GAMM</name>
<protein>
    <recommendedName>
        <fullName evidence="5">Calcineurin-like phosphoesterase domain-containing protein</fullName>
    </recommendedName>
</protein>
<keyword evidence="1" id="KW-0479">Metal-binding</keyword>
<evidence type="ECO:0000259" key="5">
    <source>
        <dbReference type="Pfam" id="PF00149"/>
    </source>
</evidence>
<dbReference type="PANTHER" id="PTHR42988">
    <property type="entry name" value="PHOSPHOHYDROLASE"/>
    <property type="match status" value="1"/>
</dbReference>
<feature type="domain" description="Calcineurin-like phosphoesterase" evidence="5">
    <location>
        <begin position="2"/>
        <end position="204"/>
    </location>
</feature>
<dbReference type="Proteomes" id="UP000192722">
    <property type="component" value="Unassembled WGS sequence"/>
</dbReference>
<dbReference type="InterPro" id="IPR004843">
    <property type="entry name" value="Calcineurin-like_PHP"/>
</dbReference>
<dbReference type="Gene3D" id="3.60.21.10">
    <property type="match status" value="1"/>
</dbReference>
<keyword evidence="3" id="KW-0408">Iron</keyword>
<comment type="similarity">
    <text evidence="4">Belongs to the cyclic nucleotide phosphodiesterase class-III family.</text>
</comment>
<evidence type="ECO:0000256" key="4">
    <source>
        <dbReference type="ARBA" id="ARBA00025742"/>
    </source>
</evidence>
<accession>A0ABX3U744</accession>
<organism evidence="6 7">
    <name type="scientific">Rouxiella silvae</name>
    <dbReference type="NCBI Taxonomy" id="1646373"/>
    <lineage>
        <taxon>Bacteria</taxon>
        <taxon>Pseudomonadati</taxon>
        <taxon>Pseudomonadota</taxon>
        <taxon>Gammaproteobacteria</taxon>
        <taxon>Enterobacterales</taxon>
        <taxon>Yersiniaceae</taxon>
        <taxon>Rouxiella</taxon>
    </lineage>
</organism>
<dbReference type="EMBL" id="MRWD01000002">
    <property type="protein sequence ID" value="ORJ23029.1"/>
    <property type="molecule type" value="Genomic_DNA"/>
</dbReference>
<reference evidence="6 7" key="1">
    <citation type="journal article" date="2017" name="Int. J. Syst. Evol. Microbiol.">
        <title>Rouxiella badensis sp. nov. and Rouxiella silvae sp. nov. isolated from peat bog soil in Germany and emendation of the genus description.</title>
        <authorList>
            <person name="Le Fleche-Mateos A."/>
            <person name="Kugler J.H."/>
            <person name="Hansen S.H."/>
            <person name="Syldatk C."/>
            <person name="Hausmann R."/>
            <person name="Lomprez F."/>
            <person name="Vandenbogaert M."/>
            <person name="Manuguerra J.C."/>
            <person name="Grimont P.A."/>
        </authorList>
    </citation>
    <scope>NUCLEOTIDE SEQUENCE [LARGE SCALE GENOMIC DNA]</scope>
    <source>
        <strain evidence="6 7">213</strain>
    </source>
</reference>
<proteinExistence type="inferred from homology"/>
<keyword evidence="7" id="KW-1185">Reference proteome</keyword>
<evidence type="ECO:0000256" key="3">
    <source>
        <dbReference type="ARBA" id="ARBA00023004"/>
    </source>
</evidence>
<dbReference type="SUPFAM" id="SSF56300">
    <property type="entry name" value="Metallo-dependent phosphatases"/>
    <property type="match status" value="1"/>
</dbReference>
<keyword evidence="2" id="KW-0378">Hydrolase</keyword>
<evidence type="ECO:0000313" key="7">
    <source>
        <dbReference type="Proteomes" id="UP000192722"/>
    </source>
</evidence>
<gene>
    <name evidence="6" type="ORF">BS639_01360</name>
</gene>
<evidence type="ECO:0000313" key="6">
    <source>
        <dbReference type="EMBL" id="ORJ23029.1"/>
    </source>
</evidence>
<dbReference type="Pfam" id="PF00149">
    <property type="entry name" value="Metallophos"/>
    <property type="match status" value="1"/>
</dbReference>
<sequence length="293" mass="32563">MLKIAIVTDIHHGPTSHNKEAGWNSLDALRKVIDCAMEEQVDLLLDLGDHISDTSTEADYIVATEVAEVFKTFPGQRVHVMGNHDVANLDVADNEAIYGESMQSRVVDLGVCRLIVWQPRVEITMGIGLPAAEPSLAWLVAALNADERPAIIATHVPLSGHSQTGNYYFENNPKYASYPDHQRVRQAVEATGKAALWLSGHVHWNTVTQINNLPHITIQSLSERFTTFPKTAESWALLTLTDNELSLEVRGNDPFYVRLPFNRSGDKPWITPTHTWTAADFADFVTGQEQEDA</sequence>
<dbReference type="InterPro" id="IPR050884">
    <property type="entry name" value="CNP_phosphodiesterase-III"/>
</dbReference>
<evidence type="ECO:0000256" key="2">
    <source>
        <dbReference type="ARBA" id="ARBA00022801"/>
    </source>
</evidence>
<dbReference type="InterPro" id="IPR029052">
    <property type="entry name" value="Metallo-depent_PP-like"/>
</dbReference>
<dbReference type="PANTHER" id="PTHR42988:SF2">
    <property type="entry name" value="CYCLIC NUCLEOTIDE PHOSPHODIESTERASE CBUA0032-RELATED"/>
    <property type="match status" value="1"/>
</dbReference>
<evidence type="ECO:0000256" key="1">
    <source>
        <dbReference type="ARBA" id="ARBA00022723"/>
    </source>
</evidence>
<comment type="caution">
    <text evidence="6">The sequence shown here is derived from an EMBL/GenBank/DDBJ whole genome shotgun (WGS) entry which is preliminary data.</text>
</comment>